<dbReference type="EMBL" id="SMGJ01000007">
    <property type="protein sequence ID" value="TCK67171.1"/>
    <property type="molecule type" value="Genomic_DNA"/>
</dbReference>
<organism evidence="2 3">
    <name type="scientific">Lonepinella koalarum</name>
    <dbReference type="NCBI Taxonomy" id="53417"/>
    <lineage>
        <taxon>Bacteria</taxon>
        <taxon>Pseudomonadati</taxon>
        <taxon>Pseudomonadota</taxon>
        <taxon>Gammaproteobacteria</taxon>
        <taxon>Pasteurellales</taxon>
        <taxon>Pasteurellaceae</taxon>
        <taxon>Lonepinella</taxon>
    </lineage>
</organism>
<evidence type="ECO:0000259" key="1">
    <source>
        <dbReference type="Pfam" id="PF02557"/>
    </source>
</evidence>
<dbReference type="CDD" id="cd14847">
    <property type="entry name" value="DD-carboxypeptidase_like"/>
    <property type="match status" value="1"/>
</dbReference>
<name>A0A4V2PTM9_9PAST</name>
<dbReference type="InterPro" id="IPR052179">
    <property type="entry name" value="DD-CPase-like"/>
</dbReference>
<dbReference type="Pfam" id="PF02557">
    <property type="entry name" value="VanY"/>
    <property type="match status" value="1"/>
</dbReference>
<protein>
    <submittedName>
        <fullName evidence="2">LAS superfamily LD-carboxypeptidase LdcB</fullName>
    </submittedName>
</protein>
<feature type="domain" description="D-alanyl-D-alanine carboxypeptidase-like core" evidence="1">
    <location>
        <begin position="36"/>
        <end position="193"/>
    </location>
</feature>
<dbReference type="GO" id="GO:0004180">
    <property type="term" value="F:carboxypeptidase activity"/>
    <property type="evidence" value="ECO:0007669"/>
    <property type="project" value="UniProtKB-KW"/>
</dbReference>
<sequence length="235" mass="27532">MFTKNQDKNMKLTIDQLTGKSRTHLVSLPCPHSPNHFLQPQAMKAFQGLQQSAVQNGFNLQPASSFRDFQRQQLIWNAKFNGARKVHDDQGNPIDLNQLSDWQKAQTILRWSAMPGASRHHWGTEIDFFDPDLLPVNQSLQLEPWEYQQGGYFYELSQFLQEKLSHFDFALPFMQYNQYFNIGREPWHISYLPLADIAQQQFCPEILLASWQNEEIAGKITLIRNINEIFMRFLN</sequence>
<dbReference type="AlphaFoldDB" id="A0A4V2PTM9"/>
<dbReference type="SUPFAM" id="SSF55166">
    <property type="entry name" value="Hedgehog/DD-peptidase"/>
    <property type="match status" value="1"/>
</dbReference>
<reference evidence="2 3" key="1">
    <citation type="submission" date="2019-03" db="EMBL/GenBank/DDBJ databases">
        <title>Genomic Encyclopedia of Type Strains, Phase IV (KMG-IV): sequencing the most valuable type-strain genomes for metagenomic binning, comparative biology and taxonomic classification.</title>
        <authorList>
            <person name="Goeker M."/>
        </authorList>
    </citation>
    <scope>NUCLEOTIDE SEQUENCE [LARGE SCALE GENOMIC DNA]</scope>
    <source>
        <strain evidence="2 3">DSM 10053</strain>
    </source>
</reference>
<dbReference type="InterPro" id="IPR003709">
    <property type="entry name" value="VanY-like_core_dom"/>
</dbReference>
<proteinExistence type="predicted"/>
<comment type="caution">
    <text evidence="2">The sequence shown here is derived from an EMBL/GenBank/DDBJ whole genome shotgun (WGS) entry which is preliminary data.</text>
</comment>
<accession>A0A4V2PTM9</accession>
<dbReference type="PANTHER" id="PTHR34385:SF1">
    <property type="entry name" value="PEPTIDOGLYCAN L-ALANYL-D-GLUTAMATE ENDOPEPTIDASE CWLK"/>
    <property type="match status" value="1"/>
</dbReference>
<dbReference type="PANTHER" id="PTHR34385">
    <property type="entry name" value="D-ALANYL-D-ALANINE CARBOXYPEPTIDASE"/>
    <property type="match status" value="1"/>
</dbReference>
<dbReference type="GO" id="GO:0006508">
    <property type="term" value="P:proteolysis"/>
    <property type="evidence" value="ECO:0007669"/>
    <property type="project" value="InterPro"/>
</dbReference>
<evidence type="ECO:0000313" key="3">
    <source>
        <dbReference type="Proteomes" id="UP000295496"/>
    </source>
</evidence>
<dbReference type="Proteomes" id="UP000295496">
    <property type="component" value="Unassembled WGS sequence"/>
</dbReference>
<keyword evidence="2" id="KW-0378">Hydrolase</keyword>
<gene>
    <name evidence="2" type="ORF">EV692_2080</name>
</gene>
<keyword evidence="3" id="KW-1185">Reference proteome</keyword>
<dbReference type="InterPro" id="IPR009045">
    <property type="entry name" value="Zn_M74/Hedgehog-like"/>
</dbReference>
<keyword evidence="2" id="KW-0645">Protease</keyword>
<keyword evidence="2" id="KW-0121">Carboxypeptidase</keyword>
<dbReference type="Gene3D" id="3.30.1380.10">
    <property type="match status" value="1"/>
</dbReference>
<evidence type="ECO:0000313" key="2">
    <source>
        <dbReference type="EMBL" id="TCK67171.1"/>
    </source>
</evidence>